<dbReference type="EC" id="2.4.-.-" evidence="4"/>
<dbReference type="RefSeq" id="WP_302147090.1">
    <property type="nucleotide sequence ID" value="NZ_JBBMFR010000004.1"/>
</dbReference>
<dbReference type="EMBL" id="JBBMFR010000004">
    <property type="protein sequence ID" value="MEQ2397041.1"/>
    <property type="molecule type" value="Genomic_DNA"/>
</dbReference>
<reference evidence="4 5" key="1">
    <citation type="submission" date="2024-03" db="EMBL/GenBank/DDBJ databases">
        <title>Human intestinal bacterial collection.</title>
        <authorList>
            <person name="Pauvert C."/>
            <person name="Hitch T.C.A."/>
            <person name="Clavel T."/>
        </authorList>
    </citation>
    <scope>NUCLEOTIDE SEQUENCE [LARGE SCALE GENOMIC DNA]</scope>
    <source>
        <strain evidence="4 5">CLA-AA-H311</strain>
    </source>
</reference>
<sequence>MSTNPSAMPEKTRTEDLPLISVIVPVYKVERYLDRCIQSIVDQTYRNLEIILVDDGSPDACPDMCDAWAARDCRIRVIHQENRGQANARNNGIESSRGILIGFVDSDDWLEPTMYEVLQRALEEHDADISMTGSIMEYSDGHQVYLCQPNVHLIMSTSESFKYVNLPGYQTIAPWSKLIRRSVLENIRFPESQRVGEDYQFTYDVLAASKRTTYDSTPLYHYRQIEGSVSNTPSEVTPSSYKAIRNMVELVRQKFPEQLPFALYGQMRSMVSLYDQALVTGHAKERQWRDFARDTRAFIRQNIKAITESVTLPHGRRLQLKLMAISTTLYGVFFLLYKRIHPERSK</sequence>
<name>A0ABV1C8K2_9BIFI</name>
<dbReference type="Gene3D" id="3.90.550.10">
    <property type="entry name" value="Spore Coat Polysaccharide Biosynthesis Protein SpsA, Chain A"/>
    <property type="match status" value="1"/>
</dbReference>
<gene>
    <name evidence="4" type="ORF">WMO36_04045</name>
</gene>
<keyword evidence="1 4" id="KW-0328">Glycosyltransferase</keyword>
<keyword evidence="5" id="KW-1185">Reference proteome</keyword>
<dbReference type="Proteomes" id="UP001462554">
    <property type="component" value="Unassembled WGS sequence"/>
</dbReference>
<dbReference type="PANTHER" id="PTHR22916">
    <property type="entry name" value="GLYCOSYLTRANSFERASE"/>
    <property type="match status" value="1"/>
</dbReference>
<evidence type="ECO:0000313" key="5">
    <source>
        <dbReference type="Proteomes" id="UP001462554"/>
    </source>
</evidence>
<evidence type="ECO:0000256" key="1">
    <source>
        <dbReference type="ARBA" id="ARBA00022676"/>
    </source>
</evidence>
<protein>
    <submittedName>
        <fullName evidence="4">Glycosyltransferase family 2 protein</fullName>
        <ecNumber evidence="4">2.4.-.-</ecNumber>
    </submittedName>
</protein>
<dbReference type="GO" id="GO:0016757">
    <property type="term" value="F:glycosyltransferase activity"/>
    <property type="evidence" value="ECO:0007669"/>
    <property type="project" value="UniProtKB-KW"/>
</dbReference>
<dbReference type="InterPro" id="IPR001173">
    <property type="entry name" value="Glyco_trans_2-like"/>
</dbReference>
<evidence type="ECO:0000259" key="3">
    <source>
        <dbReference type="Pfam" id="PF00535"/>
    </source>
</evidence>
<dbReference type="CDD" id="cd00761">
    <property type="entry name" value="Glyco_tranf_GTA_type"/>
    <property type="match status" value="1"/>
</dbReference>
<dbReference type="InterPro" id="IPR029044">
    <property type="entry name" value="Nucleotide-diphossugar_trans"/>
</dbReference>
<dbReference type="SUPFAM" id="SSF53448">
    <property type="entry name" value="Nucleotide-diphospho-sugar transferases"/>
    <property type="match status" value="1"/>
</dbReference>
<evidence type="ECO:0000256" key="2">
    <source>
        <dbReference type="ARBA" id="ARBA00022679"/>
    </source>
</evidence>
<accession>A0ABV1C8K2</accession>
<feature type="domain" description="Glycosyltransferase 2-like" evidence="3">
    <location>
        <begin position="21"/>
        <end position="187"/>
    </location>
</feature>
<dbReference type="Pfam" id="PF00535">
    <property type="entry name" value="Glycos_transf_2"/>
    <property type="match status" value="1"/>
</dbReference>
<organism evidence="4 5">
    <name type="scientific">Bifidobacterium hominis</name>
    <dbReference type="NCBI Taxonomy" id="3133177"/>
    <lineage>
        <taxon>Bacteria</taxon>
        <taxon>Bacillati</taxon>
        <taxon>Actinomycetota</taxon>
        <taxon>Actinomycetes</taxon>
        <taxon>Bifidobacteriales</taxon>
        <taxon>Bifidobacteriaceae</taxon>
        <taxon>Bifidobacterium</taxon>
    </lineage>
</organism>
<keyword evidence="2 4" id="KW-0808">Transferase</keyword>
<comment type="caution">
    <text evidence="4">The sequence shown here is derived from an EMBL/GenBank/DDBJ whole genome shotgun (WGS) entry which is preliminary data.</text>
</comment>
<dbReference type="PANTHER" id="PTHR22916:SF51">
    <property type="entry name" value="GLYCOSYLTRANSFERASE EPSH-RELATED"/>
    <property type="match status" value="1"/>
</dbReference>
<evidence type="ECO:0000313" key="4">
    <source>
        <dbReference type="EMBL" id="MEQ2397041.1"/>
    </source>
</evidence>
<proteinExistence type="predicted"/>